<evidence type="ECO:0000313" key="2">
    <source>
        <dbReference type="EMBL" id="MBA4866214.1"/>
    </source>
</evidence>
<name>A0A7W2D7T1_9ACTN</name>
<keyword evidence="3" id="KW-1185">Reference proteome</keyword>
<organism evidence="2 3">
    <name type="scientific">Streptomyces himalayensis subsp. aureolus</name>
    <dbReference type="NCBI Taxonomy" id="2758039"/>
    <lineage>
        <taxon>Bacteria</taxon>
        <taxon>Bacillati</taxon>
        <taxon>Actinomycetota</taxon>
        <taxon>Actinomycetes</taxon>
        <taxon>Kitasatosporales</taxon>
        <taxon>Streptomycetaceae</taxon>
        <taxon>Streptomyces</taxon>
        <taxon>Streptomyces himalayensis</taxon>
    </lineage>
</organism>
<gene>
    <name evidence="2" type="ORF">H1V43_33825</name>
</gene>
<dbReference type="EMBL" id="JACEQY010000055">
    <property type="protein sequence ID" value="MBA4866214.1"/>
    <property type="molecule type" value="Genomic_DNA"/>
</dbReference>
<protein>
    <submittedName>
        <fullName evidence="2">Uncharacterized protein</fullName>
    </submittedName>
</protein>
<dbReference type="AlphaFoldDB" id="A0A7W2D7T1"/>
<proteinExistence type="predicted"/>
<evidence type="ECO:0000313" key="3">
    <source>
        <dbReference type="Proteomes" id="UP000586976"/>
    </source>
</evidence>
<accession>A0A7W2D7T1</accession>
<feature type="compositionally biased region" description="Low complexity" evidence="1">
    <location>
        <begin position="12"/>
        <end position="62"/>
    </location>
</feature>
<sequence>MVLLALPHGGDAPVSSSAPPAATPASRPSTVAPVGRSTQAGAPAPSADATAASPTEPAAQSALGPHGEGVAGDRAIQEALEVAWPADLAARDERQLLAAGRELLRADATGIGRWQWPTVFGDQGQAIAPAYSRFRIQAAIARKDGGPHRAVVHLVWAGADRGGTYTDGRITDLHFTRTTTKKGVSTWTPRPRT</sequence>
<comment type="caution">
    <text evidence="2">The sequence shown here is derived from an EMBL/GenBank/DDBJ whole genome shotgun (WGS) entry which is preliminary data.</text>
</comment>
<dbReference type="Proteomes" id="UP000586976">
    <property type="component" value="Unassembled WGS sequence"/>
</dbReference>
<feature type="region of interest" description="Disordered" evidence="1">
    <location>
        <begin position="1"/>
        <end position="70"/>
    </location>
</feature>
<evidence type="ECO:0000256" key="1">
    <source>
        <dbReference type="SAM" id="MobiDB-lite"/>
    </source>
</evidence>
<reference evidence="2 3" key="1">
    <citation type="submission" date="2020-07" db="EMBL/GenBank/DDBJ databases">
        <title>Streptomyces isolated from Indian soil.</title>
        <authorList>
            <person name="Mandal S."/>
            <person name="Maiti P.K."/>
        </authorList>
    </citation>
    <scope>NUCLEOTIDE SEQUENCE [LARGE SCALE GENOMIC DNA]</scope>
    <source>
        <strain evidence="2 3">PSKA54</strain>
    </source>
</reference>